<evidence type="ECO:0000256" key="1">
    <source>
        <dbReference type="PROSITE-ProRule" id="PRU00108"/>
    </source>
</evidence>
<dbReference type="GO" id="GO:0005634">
    <property type="term" value="C:nucleus"/>
    <property type="evidence" value="ECO:0007669"/>
    <property type="project" value="UniProtKB-SubCell"/>
</dbReference>
<accession>A0A3Q9FEP2</accession>
<keyword evidence="1 2" id="KW-0371">Homeobox</keyword>
<dbReference type="InterPro" id="IPR009057">
    <property type="entry name" value="Homeodomain-like_sf"/>
</dbReference>
<feature type="domain" description="Homeobox" evidence="3">
    <location>
        <begin position="112"/>
        <end position="166"/>
    </location>
</feature>
<dbReference type="PROSITE" id="PS50071">
    <property type="entry name" value="HOMEOBOX_2"/>
    <property type="match status" value="1"/>
</dbReference>
<dbReference type="EMBL" id="MH707269">
    <property type="protein sequence ID" value="AZQ56642.1"/>
    <property type="molecule type" value="Genomic_DNA"/>
</dbReference>
<dbReference type="InterPro" id="IPR001356">
    <property type="entry name" value="HD"/>
</dbReference>
<organism evidence="4">
    <name type="scientific">Suhomyces anneliseae</name>
    <dbReference type="NCBI Taxonomy" id="246025"/>
    <lineage>
        <taxon>Eukaryota</taxon>
        <taxon>Fungi</taxon>
        <taxon>Dikarya</taxon>
        <taxon>Ascomycota</taxon>
        <taxon>Saccharomycotina</taxon>
        <taxon>Pichiomycetes</taxon>
        <taxon>Debaryomycetaceae</taxon>
        <taxon>Suhomyces</taxon>
    </lineage>
</organism>
<evidence type="ECO:0000259" key="3">
    <source>
        <dbReference type="PROSITE" id="PS50071"/>
    </source>
</evidence>
<dbReference type="Pfam" id="PF00046">
    <property type="entry name" value="Homeodomain"/>
    <property type="match status" value="1"/>
</dbReference>
<proteinExistence type="predicted"/>
<feature type="DNA-binding region" description="Homeobox" evidence="1">
    <location>
        <begin position="114"/>
        <end position="167"/>
    </location>
</feature>
<evidence type="ECO:0000256" key="2">
    <source>
        <dbReference type="RuleBase" id="RU000682"/>
    </source>
</evidence>
<keyword evidence="1 2" id="KW-0539">Nucleus</keyword>
<evidence type="ECO:0000313" key="4">
    <source>
        <dbReference type="EMBL" id="AZQ56642.1"/>
    </source>
</evidence>
<dbReference type="SMART" id="SM00389">
    <property type="entry name" value="HOX"/>
    <property type="match status" value="1"/>
</dbReference>
<reference evidence="4" key="1">
    <citation type="journal article" date="2018" name="FEMS Yeast Res.">
        <title>The Suhomyces clade: from single isolate to multiple species to disintegrating sex loci.</title>
        <authorList>
            <person name="Kijpornyongpan T."/>
            <person name="Urbina H."/>
            <person name="Suh S.O."/>
            <person name="Luangsa-Ard J."/>
            <person name="Aime M."/>
            <person name="Blackwell M."/>
        </authorList>
    </citation>
    <scope>NUCLEOTIDE SEQUENCE</scope>
    <source>
        <strain evidence="4">BG02-7-17-011F-2-2</strain>
    </source>
</reference>
<name>A0A3Q9FEP2_9ASCO</name>
<dbReference type="CDD" id="cd00086">
    <property type="entry name" value="homeodomain"/>
    <property type="match status" value="1"/>
</dbReference>
<dbReference type="GO" id="GO:0003677">
    <property type="term" value="F:DNA binding"/>
    <property type="evidence" value="ECO:0007669"/>
    <property type="project" value="UniProtKB-UniRule"/>
</dbReference>
<sequence>MNSHIESLRLIELHLKMHITTICTFPVFDAEIMNSEIEAHASFIQSYLERIPYLSNEDSELIKSISNLIKVLRLMVRERLDLHSKLFKLSEGTDLGLSVDSSFSISTRPNKFSKEQIQKLEEWYESSLEHPYLNSSSTEYLHSSTGLTKMQIKNWVSNKRRKEKSNQVSKELEPFLN</sequence>
<comment type="subcellular location">
    <subcellularLocation>
        <location evidence="1 2">Nucleus</location>
    </subcellularLocation>
</comment>
<dbReference type="Gene3D" id="1.10.10.60">
    <property type="entry name" value="Homeodomain-like"/>
    <property type="match status" value="1"/>
</dbReference>
<protein>
    <submittedName>
        <fullName evidence="4">MAT homeobox alpha 2 protein</fullName>
    </submittedName>
</protein>
<keyword evidence="1 2" id="KW-0238">DNA-binding</keyword>
<dbReference type="SUPFAM" id="SSF46689">
    <property type="entry name" value="Homeodomain-like"/>
    <property type="match status" value="1"/>
</dbReference>
<dbReference type="AlphaFoldDB" id="A0A3Q9FEP2"/>